<protein>
    <submittedName>
        <fullName evidence="6 8">Pachytene checkpoint protein 2</fullName>
    </submittedName>
</protein>
<dbReference type="InterPro" id="IPR058249">
    <property type="entry name" value="Pch2_C"/>
</dbReference>
<dbReference type="Pfam" id="PF23242">
    <property type="entry name" value="AAA_lid_TRIP13_C"/>
    <property type="match status" value="1"/>
</dbReference>
<reference evidence="8" key="2">
    <citation type="submission" date="2025-04" db="UniProtKB">
        <authorList>
            <consortium name="RefSeq"/>
        </authorList>
    </citation>
    <scope>IDENTIFICATION</scope>
    <source>
        <tissue evidence="8">Whole body</tissue>
    </source>
</reference>
<accession>A0A2S2QTC0</accession>
<sequence>MKNTLHVEVLLKTEKAVDISELEESINLELKKIKPIIPESTHTTFITDGLADCIKSIQICEVENLQEDDNHERMINYELPEGKSLDLDAYTVQIYFYKLDDSGLVDDDTTDESTCKMRRCILPNVDFCGIWDSLVYQEPVKEILLNYAQTGMNFARHNVNTNIISYNRLILLHGLPGTGKTSICKALAQKLSIRLSKQYSFFEFIEINSHNLLSKYFSESGSLVMSMFQQIKNVLEYGDSLVFILIDEVESLTRARDAVLSGTEPSDSIRVVNAVLTQLDNLRKYPNVIFLTTSNVTEAIDSAFTDRADIKMLINPPQEMAIYTILKAAIEELIKVGLIINVEKNDKFDRLPNSNAEEIEDKSTTQKLYEISKESVGLSGRVLKKITFIAHSIFIRKPQCDGVHQFLCALQKAIKYQKTQDAGINKVK</sequence>
<reference evidence="6" key="1">
    <citation type="submission" date="2018-04" db="EMBL/GenBank/DDBJ databases">
        <title>Transcriptome assembly of Sipha flava.</title>
        <authorList>
            <person name="Scully E.D."/>
            <person name="Geib S.M."/>
            <person name="Palmer N.A."/>
            <person name="Koch K."/>
            <person name="Bradshaw J."/>
            <person name="Heng-Moss T."/>
            <person name="Sarath G."/>
        </authorList>
    </citation>
    <scope>NUCLEOTIDE SEQUENCE</scope>
</reference>
<evidence type="ECO:0000256" key="3">
    <source>
        <dbReference type="ARBA" id="ARBA00022840"/>
    </source>
</evidence>
<name>A0A2S2QTC0_9HEMI</name>
<evidence type="ECO:0000313" key="6">
    <source>
        <dbReference type="EMBL" id="MBY80372.1"/>
    </source>
</evidence>
<dbReference type="InterPro" id="IPR044539">
    <property type="entry name" value="Pch2-like"/>
</dbReference>
<evidence type="ECO:0000313" key="8">
    <source>
        <dbReference type="RefSeq" id="XP_025415628.1"/>
    </source>
</evidence>
<feature type="domain" description="AAA+ ATPase" evidence="5">
    <location>
        <begin position="166"/>
        <end position="318"/>
    </location>
</feature>
<dbReference type="SUPFAM" id="SSF52540">
    <property type="entry name" value="P-loop containing nucleoside triphosphate hydrolases"/>
    <property type="match status" value="1"/>
</dbReference>
<keyword evidence="3" id="KW-0067">ATP-binding</keyword>
<dbReference type="GO" id="GO:0007131">
    <property type="term" value="P:reciprocal meiotic recombination"/>
    <property type="evidence" value="ECO:0007669"/>
    <property type="project" value="TreeGrafter"/>
</dbReference>
<gene>
    <name evidence="6" type="primary">trip13</name>
    <name evidence="8" type="synonym">LOC112687243</name>
    <name evidence="6" type="ORF">g.21430</name>
</gene>
<dbReference type="OrthoDB" id="10042665at2759"/>
<keyword evidence="7" id="KW-1185">Reference proteome</keyword>
<dbReference type="Pfam" id="PF23563">
    <property type="entry name" value="TRIP13_N"/>
    <property type="match status" value="1"/>
</dbReference>
<dbReference type="PANTHER" id="PTHR45991">
    <property type="entry name" value="PACHYTENE CHECKPOINT PROTEIN 2"/>
    <property type="match status" value="1"/>
</dbReference>
<dbReference type="Proteomes" id="UP000694846">
    <property type="component" value="Unplaced"/>
</dbReference>
<dbReference type="GO" id="GO:0016887">
    <property type="term" value="F:ATP hydrolysis activity"/>
    <property type="evidence" value="ECO:0007669"/>
    <property type="project" value="InterPro"/>
</dbReference>
<dbReference type="PANTHER" id="PTHR45991:SF1">
    <property type="entry name" value="PACHYTENE CHECKPOINT PROTEIN 2 HOMOLOG"/>
    <property type="match status" value="1"/>
</dbReference>
<keyword evidence="4" id="KW-0469">Meiosis</keyword>
<dbReference type="GO" id="GO:0005694">
    <property type="term" value="C:chromosome"/>
    <property type="evidence" value="ECO:0007669"/>
    <property type="project" value="TreeGrafter"/>
</dbReference>
<evidence type="ECO:0000259" key="5">
    <source>
        <dbReference type="SMART" id="SM00382"/>
    </source>
</evidence>
<dbReference type="EMBL" id="GGMS01011169">
    <property type="protein sequence ID" value="MBY80372.1"/>
    <property type="molecule type" value="Transcribed_RNA"/>
</dbReference>
<proteinExistence type="inferred from homology"/>
<evidence type="ECO:0000313" key="7">
    <source>
        <dbReference type="Proteomes" id="UP000694846"/>
    </source>
</evidence>
<dbReference type="Pfam" id="PF00004">
    <property type="entry name" value="AAA"/>
    <property type="match status" value="1"/>
</dbReference>
<dbReference type="Gene3D" id="3.40.50.300">
    <property type="entry name" value="P-loop containing nucleotide triphosphate hydrolases"/>
    <property type="match status" value="1"/>
</dbReference>
<dbReference type="InterPro" id="IPR003593">
    <property type="entry name" value="AAA+_ATPase"/>
</dbReference>
<dbReference type="GO" id="GO:0005634">
    <property type="term" value="C:nucleus"/>
    <property type="evidence" value="ECO:0007669"/>
    <property type="project" value="TreeGrafter"/>
</dbReference>
<dbReference type="AlphaFoldDB" id="A0A2S2QTC0"/>
<evidence type="ECO:0000256" key="4">
    <source>
        <dbReference type="ARBA" id="ARBA00023254"/>
    </source>
</evidence>
<organism evidence="6">
    <name type="scientific">Sipha flava</name>
    <name type="common">yellow sugarcane aphid</name>
    <dbReference type="NCBI Taxonomy" id="143950"/>
    <lineage>
        <taxon>Eukaryota</taxon>
        <taxon>Metazoa</taxon>
        <taxon>Ecdysozoa</taxon>
        <taxon>Arthropoda</taxon>
        <taxon>Hexapoda</taxon>
        <taxon>Insecta</taxon>
        <taxon>Pterygota</taxon>
        <taxon>Neoptera</taxon>
        <taxon>Paraneoptera</taxon>
        <taxon>Hemiptera</taxon>
        <taxon>Sternorrhyncha</taxon>
        <taxon>Aphidomorpha</taxon>
        <taxon>Aphidoidea</taxon>
        <taxon>Aphididae</taxon>
        <taxon>Sipha</taxon>
    </lineage>
</organism>
<evidence type="ECO:0000256" key="1">
    <source>
        <dbReference type="ARBA" id="ARBA00007271"/>
    </source>
</evidence>
<dbReference type="InterPro" id="IPR003959">
    <property type="entry name" value="ATPase_AAA_core"/>
</dbReference>
<dbReference type="SMART" id="SM00382">
    <property type="entry name" value="AAA"/>
    <property type="match status" value="1"/>
</dbReference>
<keyword evidence="2" id="KW-0547">Nucleotide-binding</keyword>
<dbReference type="GO" id="GO:0051598">
    <property type="term" value="P:meiotic recombination checkpoint signaling"/>
    <property type="evidence" value="ECO:0007669"/>
    <property type="project" value="TreeGrafter"/>
</dbReference>
<dbReference type="InterPro" id="IPR027417">
    <property type="entry name" value="P-loop_NTPase"/>
</dbReference>
<dbReference type="RefSeq" id="XP_025415628.1">
    <property type="nucleotide sequence ID" value="XM_025559843.1"/>
</dbReference>
<dbReference type="GO" id="GO:0005524">
    <property type="term" value="F:ATP binding"/>
    <property type="evidence" value="ECO:0007669"/>
    <property type="project" value="UniProtKB-KW"/>
</dbReference>
<comment type="similarity">
    <text evidence="1">Belongs to the AAA ATPase family. PCH2 subfamily.</text>
</comment>
<evidence type="ECO:0000256" key="2">
    <source>
        <dbReference type="ARBA" id="ARBA00022741"/>
    </source>
</evidence>